<dbReference type="PANTHER" id="PTHR13152">
    <property type="entry name" value="TFIIH, POLYPEPTIDE 4"/>
    <property type="match status" value="1"/>
</dbReference>
<keyword evidence="4 10" id="KW-0805">Transcription regulation</keyword>
<dbReference type="GO" id="GO:0000439">
    <property type="term" value="C:transcription factor TFIIH core complex"/>
    <property type="evidence" value="ECO:0007669"/>
    <property type="project" value="InterPro"/>
</dbReference>
<accession>A0AA35RSY7</accession>
<keyword evidence="13" id="KW-1185">Reference proteome</keyword>
<dbReference type="NCBIfam" id="TIGR00625">
    <property type="entry name" value="tfb2"/>
    <property type="match status" value="1"/>
</dbReference>
<name>A0AA35RSY7_GEOBA</name>
<keyword evidence="7 10" id="KW-0539">Nucleus</keyword>
<dbReference type="GO" id="GO:0006289">
    <property type="term" value="P:nucleotide-excision repair"/>
    <property type="evidence" value="ECO:0007669"/>
    <property type="project" value="InterPro"/>
</dbReference>
<dbReference type="AlphaFoldDB" id="A0AA35RSY7"/>
<comment type="subunit">
    <text evidence="8">Component of the 7-subunit TFIIH core complex composed of XPB/ERCC3, XPD/ERCC2, GTF2H1, GTF2H2, GTF2H3, GTF2H4 and GTF2H5, which is active in NER. The core complex associates with the 3-subunit CDK-activating kinase (CAK) module composed of CCNH/cyclin H, CDK7 and MNAT1 to form the 10-subunit holoenzyme (holo-TFIIH) active in transcription. Part of TBP-based Pol II pre-initiation complex (PIC), in which Pol II core assembles with general transcription factors and other specific initiation factors including GTF2E1, GTF2E2, GTF2F1, GTF2F2, TCEA1, ERCC2, ERCC3, GTF2H2, GTF2H3, GTF2H4, GTF2H5, GTF2A1, GTF2A2, GTF2B and TBP; this large multi-subunit PIC complex mediates DNA unwinding and targets Pol II core to the transcription start site where the first phosphodiester bond forms.</text>
</comment>
<dbReference type="GO" id="GO:0001671">
    <property type="term" value="F:ATPase activator activity"/>
    <property type="evidence" value="ECO:0007669"/>
    <property type="project" value="InterPro"/>
</dbReference>
<dbReference type="FunFam" id="3.30.70.2610:FF:000001">
    <property type="entry name" value="General transcription factor IIH subunit 4"/>
    <property type="match status" value="1"/>
</dbReference>
<dbReference type="PANTHER" id="PTHR13152:SF0">
    <property type="entry name" value="GENERAL TRANSCRIPTION FACTOR IIH SUBUNIT 4"/>
    <property type="match status" value="1"/>
</dbReference>
<evidence type="ECO:0000256" key="8">
    <source>
        <dbReference type="ARBA" id="ARBA00064576"/>
    </source>
</evidence>
<comment type="function">
    <text evidence="10">Component of the general transcription and DNA repair factor IIH (TFIIH) core complex which is involved in general and transcription-coupled nucleotide excision repair (NER) of damaged DNA.</text>
</comment>
<evidence type="ECO:0000256" key="1">
    <source>
        <dbReference type="ARBA" id="ARBA00004123"/>
    </source>
</evidence>
<protein>
    <recommendedName>
        <fullName evidence="9 10">General transcription factor IIH subunit 4</fullName>
    </recommendedName>
</protein>
<dbReference type="InterPro" id="IPR004598">
    <property type="entry name" value="TFIIH_p52/Tfb2"/>
</dbReference>
<keyword evidence="5 10" id="KW-0804">Transcription</keyword>
<comment type="similarity">
    <text evidence="2 10">Belongs to the TFB2 family.</text>
</comment>
<gene>
    <name evidence="12" type="ORF">GBAR_LOCUS10222</name>
</gene>
<dbReference type="GO" id="GO:0005675">
    <property type="term" value="C:transcription factor TFIIH holo complex"/>
    <property type="evidence" value="ECO:0007669"/>
    <property type="project" value="TreeGrafter"/>
</dbReference>
<evidence type="ECO:0000313" key="12">
    <source>
        <dbReference type="EMBL" id="CAI8016684.1"/>
    </source>
</evidence>
<dbReference type="Proteomes" id="UP001174909">
    <property type="component" value="Unassembled WGS sequence"/>
</dbReference>
<evidence type="ECO:0000256" key="10">
    <source>
        <dbReference type="RuleBase" id="RU364024"/>
    </source>
</evidence>
<keyword evidence="3 10" id="KW-0227">DNA damage</keyword>
<evidence type="ECO:0000313" key="13">
    <source>
        <dbReference type="Proteomes" id="UP001174909"/>
    </source>
</evidence>
<evidence type="ECO:0000256" key="2">
    <source>
        <dbReference type="ARBA" id="ARBA00007132"/>
    </source>
</evidence>
<dbReference type="InterPro" id="IPR040662">
    <property type="entry name" value="Tfb2_C"/>
</dbReference>
<evidence type="ECO:0000256" key="5">
    <source>
        <dbReference type="ARBA" id="ARBA00023163"/>
    </source>
</evidence>
<evidence type="ECO:0000259" key="11">
    <source>
        <dbReference type="Pfam" id="PF18307"/>
    </source>
</evidence>
<dbReference type="Pfam" id="PF18307">
    <property type="entry name" value="Tfb2_C"/>
    <property type="match status" value="1"/>
</dbReference>
<dbReference type="Pfam" id="PF03849">
    <property type="entry name" value="Tfb2"/>
    <property type="match status" value="1"/>
</dbReference>
<evidence type="ECO:0000256" key="6">
    <source>
        <dbReference type="ARBA" id="ARBA00023204"/>
    </source>
</evidence>
<evidence type="ECO:0000256" key="7">
    <source>
        <dbReference type="ARBA" id="ARBA00023242"/>
    </source>
</evidence>
<evidence type="ECO:0000256" key="9">
    <source>
        <dbReference type="ARBA" id="ARBA00070130"/>
    </source>
</evidence>
<dbReference type="EMBL" id="CASHTH010001549">
    <property type="protein sequence ID" value="CAI8016684.1"/>
    <property type="molecule type" value="Genomic_DNA"/>
</dbReference>
<sequence length="309" mass="35393">MVGGGQGEQGTEQEVRHILEHSNLMSSGGSGLTITTRGFQFLLLERSTQVWFFIINYLQVVTAERGFNLLECLSYLFQLSFSTLGKDYSREGMTECQEGLLQHLRMFGLVYQRKRSSRRYYPTKLAIDLVSGARLSSSSSQSVSVAPRASSPGFVVMETNFRVLAYTDSQLQISILSLFCQLQYRFPNMVVGTITRESIHQALINGITAEQILSFLRLHAHPQMLANNPIIPPTVTDQIRLWEIERNRLQFEEGVLYSEFLSASDFDKVKRYAEDLGVLSWSNPGRRLMVVTQYGHEEVRRFWRRQKNN</sequence>
<organism evidence="12 13">
    <name type="scientific">Geodia barretti</name>
    <name type="common">Barrett's horny sponge</name>
    <dbReference type="NCBI Taxonomy" id="519541"/>
    <lineage>
        <taxon>Eukaryota</taxon>
        <taxon>Metazoa</taxon>
        <taxon>Porifera</taxon>
        <taxon>Demospongiae</taxon>
        <taxon>Heteroscleromorpha</taxon>
        <taxon>Tetractinellida</taxon>
        <taxon>Astrophorina</taxon>
        <taxon>Geodiidae</taxon>
        <taxon>Geodia</taxon>
    </lineage>
</organism>
<evidence type="ECO:0000256" key="3">
    <source>
        <dbReference type="ARBA" id="ARBA00022763"/>
    </source>
</evidence>
<proteinExistence type="inferred from homology"/>
<keyword evidence="6 10" id="KW-0234">DNA repair</keyword>
<reference evidence="12" key="1">
    <citation type="submission" date="2023-03" db="EMBL/GenBank/DDBJ databases">
        <authorList>
            <person name="Steffen K."/>
            <person name="Cardenas P."/>
        </authorList>
    </citation>
    <scope>NUCLEOTIDE SEQUENCE</scope>
</reference>
<comment type="caution">
    <text evidence="12">The sequence shown here is derived from an EMBL/GenBank/DDBJ whole genome shotgun (WGS) entry which is preliminary data.</text>
</comment>
<comment type="subcellular location">
    <subcellularLocation>
        <location evidence="1 10">Nucleus</location>
    </subcellularLocation>
</comment>
<dbReference type="GO" id="GO:0006366">
    <property type="term" value="P:transcription by RNA polymerase II"/>
    <property type="evidence" value="ECO:0007669"/>
    <property type="project" value="UniProtKB-ARBA"/>
</dbReference>
<dbReference type="GO" id="GO:0003690">
    <property type="term" value="F:double-stranded DNA binding"/>
    <property type="evidence" value="ECO:0007669"/>
    <property type="project" value="TreeGrafter"/>
</dbReference>
<dbReference type="Gene3D" id="3.30.70.2610">
    <property type="match status" value="1"/>
</dbReference>
<evidence type="ECO:0000256" key="4">
    <source>
        <dbReference type="ARBA" id="ARBA00023015"/>
    </source>
</evidence>
<feature type="domain" description="Transcription factor Tfb2 C-terminal" evidence="11">
    <location>
        <begin position="237"/>
        <end position="304"/>
    </location>
</feature>